<keyword evidence="9 10" id="KW-0807">Transducer</keyword>
<keyword evidence="3 10" id="KW-0716">Sensory transduction</keyword>
<feature type="transmembrane region" description="Helical" evidence="10">
    <location>
        <begin position="84"/>
        <end position="104"/>
    </location>
</feature>
<feature type="transmembrane region" description="Helical" evidence="10">
    <location>
        <begin position="58"/>
        <end position="78"/>
    </location>
</feature>
<keyword evidence="7 10" id="KW-0472">Membrane</keyword>
<keyword evidence="4 10" id="KW-0812">Transmembrane</keyword>
<accession>A0A653CBU2</accession>
<organism evidence="12 13">
    <name type="scientific">Callosobruchus maculatus</name>
    <name type="common">Southern cowpea weevil</name>
    <name type="synonym">Pulse bruchid</name>
    <dbReference type="NCBI Taxonomy" id="64391"/>
    <lineage>
        <taxon>Eukaryota</taxon>
        <taxon>Metazoa</taxon>
        <taxon>Ecdysozoa</taxon>
        <taxon>Arthropoda</taxon>
        <taxon>Hexapoda</taxon>
        <taxon>Insecta</taxon>
        <taxon>Pterygota</taxon>
        <taxon>Neoptera</taxon>
        <taxon>Endopterygota</taxon>
        <taxon>Coleoptera</taxon>
        <taxon>Polyphaga</taxon>
        <taxon>Cucujiformia</taxon>
        <taxon>Chrysomeloidea</taxon>
        <taxon>Chrysomelidae</taxon>
        <taxon>Bruchinae</taxon>
        <taxon>Bruchini</taxon>
        <taxon>Callosobruchus</taxon>
    </lineage>
</organism>
<feature type="transmembrane region" description="Helical" evidence="10">
    <location>
        <begin position="193"/>
        <end position="216"/>
    </location>
</feature>
<comment type="caution">
    <text evidence="10">Lacks conserved residue(s) required for the propagation of feature annotation.</text>
</comment>
<dbReference type="PANTHER" id="PTHR21137:SF35">
    <property type="entry name" value="ODORANT RECEPTOR 19A-RELATED"/>
    <property type="match status" value="1"/>
</dbReference>
<evidence type="ECO:0000256" key="5">
    <source>
        <dbReference type="ARBA" id="ARBA00022725"/>
    </source>
</evidence>
<dbReference type="InterPro" id="IPR004117">
    <property type="entry name" value="7tm6_olfct_rcpt"/>
</dbReference>
<name>A0A653CBU2_CALMS</name>
<dbReference type="PANTHER" id="PTHR21137">
    <property type="entry name" value="ODORANT RECEPTOR"/>
    <property type="match status" value="1"/>
</dbReference>
<gene>
    <name evidence="12" type="ORF">CALMAC_LOCUS7873</name>
</gene>
<comment type="subcellular location">
    <subcellularLocation>
        <location evidence="1 10">Cell membrane</location>
        <topology evidence="1 10">Multi-pass membrane protein</topology>
    </subcellularLocation>
</comment>
<feature type="transmembrane region" description="Helical" evidence="10">
    <location>
        <begin position="292"/>
        <end position="313"/>
    </location>
</feature>
<keyword evidence="11" id="KW-0732">Signal</keyword>
<sequence>MTQNCRIKALLFLVFLSFNRLQIRRILAMYYPDLKWFLTLANLLGVHPEKKGSTVQMLLYTTILCSCLSIPGLTAVMLRDMDQMAITEVLGCLSNFTTFIHALMKLSTLFFRRKQVLDILQLTNTHFWVVDRNSEFINSTLKRTSRLRLFYVISLYLFALSSVVKPHVNGGMTFKSYQPQWIPRYVLLPFEDMISLAINSVFCCFDVLMMTLLTLAQVQFRMLNDKIDQIYNLNRPEKIRKNMRECINHYNFLIDFTSRLKRAFSFTWLLFVGNVSISMCICMYVISTDPPLHVVIEAFLHLVAGLNMIYICYSGPAQGLMDEANCVSRSIYFSAWYYFPKDSKDVLTFLIGTQKKYEISAGGIVRIDMEMFMASVKTTVSYCMFLRTISS</sequence>
<dbReference type="Proteomes" id="UP000410492">
    <property type="component" value="Unassembled WGS sequence"/>
</dbReference>
<feature type="signal peptide" evidence="11">
    <location>
        <begin position="1"/>
        <end position="28"/>
    </location>
</feature>
<dbReference type="AlphaFoldDB" id="A0A653CBU2"/>
<keyword evidence="13" id="KW-1185">Reference proteome</keyword>
<evidence type="ECO:0000256" key="3">
    <source>
        <dbReference type="ARBA" id="ARBA00022606"/>
    </source>
</evidence>
<keyword evidence="2" id="KW-1003">Cell membrane</keyword>
<dbReference type="GO" id="GO:0005549">
    <property type="term" value="F:odorant binding"/>
    <property type="evidence" value="ECO:0007669"/>
    <property type="project" value="InterPro"/>
</dbReference>
<feature type="transmembrane region" description="Helical" evidence="10">
    <location>
        <begin position="149"/>
        <end position="168"/>
    </location>
</feature>
<dbReference type="EMBL" id="CAACVG010007434">
    <property type="protein sequence ID" value="VEN45412.1"/>
    <property type="molecule type" value="Genomic_DNA"/>
</dbReference>
<evidence type="ECO:0000256" key="8">
    <source>
        <dbReference type="ARBA" id="ARBA00023170"/>
    </source>
</evidence>
<evidence type="ECO:0000256" key="1">
    <source>
        <dbReference type="ARBA" id="ARBA00004651"/>
    </source>
</evidence>
<evidence type="ECO:0000256" key="11">
    <source>
        <dbReference type="SAM" id="SignalP"/>
    </source>
</evidence>
<protein>
    <recommendedName>
        <fullName evidence="10">Odorant receptor</fullName>
    </recommendedName>
</protein>
<dbReference type="GO" id="GO:0004984">
    <property type="term" value="F:olfactory receptor activity"/>
    <property type="evidence" value="ECO:0007669"/>
    <property type="project" value="InterPro"/>
</dbReference>
<dbReference type="OrthoDB" id="6759486at2759"/>
<evidence type="ECO:0000313" key="12">
    <source>
        <dbReference type="EMBL" id="VEN45412.1"/>
    </source>
</evidence>
<dbReference type="GO" id="GO:0007165">
    <property type="term" value="P:signal transduction"/>
    <property type="evidence" value="ECO:0007669"/>
    <property type="project" value="UniProtKB-KW"/>
</dbReference>
<evidence type="ECO:0000256" key="2">
    <source>
        <dbReference type="ARBA" id="ARBA00022475"/>
    </source>
</evidence>
<dbReference type="GO" id="GO:0005886">
    <property type="term" value="C:plasma membrane"/>
    <property type="evidence" value="ECO:0007669"/>
    <property type="project" value="UniProtKB-SubCell"/>
</dbReference>
<proteinExistence type="inferred from homology"/>
<evidence type="ECO:0000256" key="10">
    <source>
        <dbReference type="RuleBase" id="RU351113"/>
    </source>
</evidence>
<feature type="chain" id="PRO_5025001506" description="Odorant receptor" evidence="11">
    <location>
        <begin position="29"/>
        <end position="391"/>
    </location>
</feature>
<evidence type="ECO:0000256" key="6">
    <source>
        <dbReference type="ARBA" id="ARBA00022989"/>
    </source>
</evidence>
<reference evidence="12 13" key="1">
    <citation type="submission" date="2019-01" db="EMBL/GenBank/DDBJ databases">
        <authorList>
            <person name="Sayadi A."/>
        </authorList>
    </citation>
    <scope>NUCLEOTIDE SEQUENCE [LARGE SCALE GENOMIC DNA]</scope>
</reference>
<keyword evidence="5 10" id="KW-0552">Olfaction</keyword>
<evidence type="ECO:0000313" key="13">
    <source>
        <dbReference type="Proteomes" id="UP000410492"/>
    </source>
</evidence>
<evidence type="ECO:0000256" key="9">
    <source>
        <dbReference type="ARBA" id="ARBA00023224"/>
    </source>
</evidence>
<dbReference type="Pfam" id="PF02949">
    <property type="entry name" value="7tm_6"/>
    <property type="match status" value="1"/>
</dbReference>
<evidence type="ECO:0000256" key="4">
    <source>
        <dbReference type="ARBA" id="ARBA00022692"/>
    </source>
</evidence>
<keyword evidence="6 10" id="KW-1133">Transmembrane helix</keyword>
<feature type="transmembrane region" description="Helical" evidence="10">
    <location>
        <begin position="266"/>
        <end position="286"/>
    </location>
</feature>
<comment type="similarity">
    <text evidence="10">Belongs to the insect chemoreceptor superfamily. Heteromeric odorant receptor channel (TC 1.A.69) family.</text>
</comment>
<keyword evidence="8 10" id="KW-0675">Receptor</keyword>
<evidence type="ECO:0000256" key="7">
    <source>
        <dbReference type="ARBA" id="ARBA00023136"/>
    </source>
</evidence>